<dbReference type="Pfam" id="PF02515">
    <property type="entry name" value="CoA_transf_3"/>
    <property type="match status" value="1"/>
</dbReference>
<dbReference type="Gene3D" id="3.40.50.10540">
    <property type="entry name" value="Crotonobetainyl-coa:carnitine coa-transferase, domain 1"/>
    <property type="match status" value="1"/>
</dbReference>
<reference evidence="2 3" key="1">
    <citation type="submission" date="2015-01" db="EMBL/GenBank/DDBJ databases">
        <title>Draft genome of the acidophilic iron oxidizer Acidithrix ferrooxidans strain Py-F3.</title>
        <authorList>
            <person name="Poehlein A."/>
            <person name="Eisen S."/>
            <person name="Schloemann M."/>
            <person name="Johnson B.D."/>
            <person name="Daniel R."/>
            <person name="Muehling M."/>
        </authorList>
    </citation>
    <scope>NUCLEOTIDE SEQUENCE [LARGE SCALE GENOMIC DNA]</scope>
    <source>
        <strain evidence="2 3">Py-F3</strain>
    </source>
</reference>
<dbReference type="EMBL" id="JXYS01000043">
    <property type="protein sequence ID" value="KJF17404.1"/>
    <property type="molecule type" value="Genomic_DNA"/>
</dbReference>
<dbReference type="Gene3D" id="3.30.1540.10">
    <property type="entry name" value="formyl-coa transferase, domain 3"/>
    <property type="match status" value="1"/>
</dbReference>
<keyword evidence="1 2" id="KW-0808">Transferase</keyword>
<dbReference type="EC" id="2.8.3.15" evidence="2"/>
<dbReference type="AlphaFoldDB" id="A0A0D8HHT1"/>
<dbReference type="PANTHER" id="PTHR48207">
    <property type="entry name" value="SUCCINATE--HYDROXYMETHYLGLUTARATE COA-TRANSFERASE"/>
    <property type="match status" value="1"/>
</dbReference>
<dbReference type="InterPro" id="IPR003673">
    <property type="entry name" value="CoA-Trfase_fam_III"/>
</dbReference>
<evidence type="ECO:0000313" key="2">
    <source>
        <dbReference type="EMBL" id="KJF17404.1"/>
    </source>
</evidence>
<keyword evidence="3" id="KW-1185">Reference proteome</keyword>
<proteinExistence type="predicted"/>
<dbReference type="InterPro" id="IPR050483">
    <property type="entry name" value="CoA-transferase_III_domain"/>
</dbReference>
<protein>
    <submittedName>
        <fullName evidence="2">Succinyl-CoA:(R)-benzylsuccinate CoA-transferase subunit BbsF</fullName>
        <ecNumber evidence="2">2.8.3.15</ecNumber>
    </submittedName>
</protein>
<evidence type="ECO:0000313" key="3">
    <source>
        <dbReference type="Proteomes" id="UP000032360"/>
    </source>
</evidence>
<dbReference type="OrthoDB" id="9797653at2"/>
<dbReference type="RefSeq" id="WP_052605419.1">
    <property type="nucleotide sequence ID" value="NZ_JXYS01000043.1"/>
</dbReference>
<evidence type="ECO:0000256" key="1">
    <source>
        <dbReference type="ARBA" id="ARBA00022679"/>
    </source>
</evidence>
<dbReference type="InterPro" id="IPR044855">
    <property type="entry name" value="CoA-Trfase_III_dom3_sf"/>
</dbReference>
<dbReference type="SUPFAM" id="SSF89796">
    <property type="entry name" value="CoA-transferase family III (CaiB/BaiF)"/>
    <property type="match status" value="1"/>
</dbReference>
<dbReference type="InterPro" id="IPR023606">
    <property type="entry name" value="CoA-Trfase_III_dom_1_sf"/>
</dbReference>
<dbReference type="Proteomes" id="UP000032360">
    <property type="component" value="Unassembled WGS sequence"/>
</dbReference>
<organism evidence="2 3">
    <name type="scientific">Acidithrix ferrooxidans</name>
    <dbReference type="NCBI Taxonomy" id="1280514"/>
    <lineage>
        <taxon>Bacteria</taxon>
        <taxon>Bacillati</taxon>
        <taxon>Actinomycetota</taxon>
        <taxon>Acidimicrobiia</taxon>
        <taxon>Acidimicrobiales</taxon>
        <taxon>Acidimicrobiaceae</taxon>
        <taxon>Acidithrix</taxon>
    </lineage>
</organism>
<dbReference type="PANTHER" id="PTHR48207:SF3">
    <property type="entry name" value="SUCCINATE--HYDROXYMETHYLGLUTARATE COA-TRANSFERASE"/>
    <property type="match status" value="1"/>
</dbReference>
<accession>A0A0D8HHT1</accession>
<gene>
    <name evidence="2" type="primary">bbsF4</name>
    <name evidence="2" type="ORF">AXFE_17260</name>
</gene>
<comment type="caution">
    <text evidence="2">The sequence shown here is derived from an EMBL/GenBank/DDBJ whole genome shotgun (WGS) entry which is preliminary data.</text>
</comment>
<sequence length="412" mass="44739">MNQNDAEFAKKVFDPDYIGALDGVRVLDLSRLVSGNIASMLLGDFGADVIKVEPPEGDPLRAWRDGGESLYWKTYSRNKRSIVLNLRVDAAKAVLLSLVEESEVLIENFKPGTLEEMGLSPEVLLKRNPKLVILRISGFGQDGPYSPLPGFGSLVEAMSGLADRTGFSDREPVLPPFPVADMTAGLYGAMATLLALRSLDHALSAGQVIDLSLLEPLFSLLGPDAAIYNLTGEVKQRVGSASNTTAPRNVYRCLDGKYIALSGSMPSMAERIFQEIGRPDLIDDPRFVDNSARILNRDELDELLGGWFATKSSKEALEKMRAAKATVGPVYDIADVFRDRHFIEREILVSIPDDDLGEIPVANIVPRLSATPGRFSRPAPSLGLHTLEILLEAGLTRAAIDDLIRAGAVKIA</sequence>
<name>A0A0D8HHT1_9ACTN</name>
<dbReference type="STRING" id="1280514.AXFE_17260"/>
<dbReference type="GO" id="GO:0033877">
    <property type="term" value="F:succinyl-CoA:(R)-benzylsuccinate CoA-transferase activity"/>
    <property type="evidence" value="ECO:0007669"/>
    <property type="project" value="UniProtKB-EC"/>
</dbReference>